<organism evidence="6 7">
    <name type="scientific">Candidatus Nomurabacteria bacterium GW2011_GWB1_37_5</name>
    <dbReference type="NCBI Taxonomy" id="1618742"/>
    <lineage>
        <taxon>Bacteria</taxon>
        <taxon>Candidatus Nomuraibacteriota</taxon>
    </lineage>
</organism>
<dbReference type="PANTHER" id="PTHR21349">
    <property type="entry name" value="50S RIBOSOMAL PROTEIN L21"/>
    <property type="match status" value="1"/>
</dbReference>
<comment type="similarity">
    <text evidence="1 4 5">Belongs to the bacterial ribosomal protein bL21 family.</text>
</comment>
<proteinExistence type="inferred from homology"/>
<dbReference type="GO" id="GO:0003735">
    <property type="term" value="F:structural constituent of ribosome"/>
    <property type="evidence" value="ECO:0007669"/>
    <property type="project" value="InterPro"/>
</dbReference>
<evidence type="ECO:0000256" key="2">
    <source>
        <dbReference type="ARBA" id="ARBA00022980"/>
    </source>
</evidence>
<keyword evidence="2 4" id="KW-0689">Ribosomal protein</keyword>
<dbReference type="GO" id="GO:1990904">
    <property type="term" value="C:ribonucleoprotein complex"/>
    <property type="evidence" value="ECO:0007669"/>
    <property type="project" value="UniProtKB-KW"/>
</dbReference>
<dbReference type="HAMAP" id="MF_01363">
    <property type="entry name" value="Ribosomal_bL21"/>
    <property type="match status" value="1"/>
</dbReference>
<accession>A0A0G0GSQ8</accession>
<evidence type="ECO:0000256" key="4">
    <source>
        <dbReference type="HAMAP-Rule" id="MF_01363"/>
    </source>
</evidence>
<comment type="function">
    <text evidence="4 5">This protein binds to 23S rRNA in the presence of protein L20.</text>
</comment>
<dbReference type="PATRIC" id="fig|1618742.3.peg.848"/>
<comment type="subunit">
    <text evidence="4">Part of the 50S ribosomal subunit. Contacts protein L20.</text>
</comment>
<dbReference type="NCBIfam" id="TIGR00061">
    <property type="entry name" value="L21"/>
    <property type="match status" value="1"/>
</dbReference>
<dbReference type="GO" id="GO:0005737">
    <property type="term" value="C:cytoplasm"/>
    <property type="evidence" value="ECO:0007669"/>
    <property type="project" value="UniProtKB-ARBA"/>
</dbReference>
<evidence type="ECO:0000313" key="7">
    <source>
        <dbReference type="Proteomes" id="UP000033876"/>
    </source>
</evidence>
<evidence type="ECO:0000313" key="6">
    <source>
        <dbReference type="EMBL" id="KKQ34088.1"/>
    </source>
</evidence>
<dbReference type="GO" id="GO:0006412">
    <property type="term" value="P:translation"/>
    <property type="evidence" value="ECO:0007669"/>
    <property type="project" value="UniProtKB-UniRule"/>
</dbReference>
<dbReference type="InterPro" id="IPR028909">
    <property type="entry name" value="bL21-like"/>
</dbReference>
<protein>
    <recommendedName>
        <fullName evidence="4">Large ribosomal subunit protein bL21</fullName>
    </recommendedName>
</protein>
<evidence type="ECO:0000256" key="5">
    <source>
        <dbReference type="RuleBase" id="RU000562"/>
    </source>
</evidence>
<dbReference type="PANTHER" id="PTHR21349:SF0">
    <property type="entry name" value="LARGE RIBOSOMAL SUBUNIT PROTEIN BL21M"/>
    <property type="match status" value="1"/>
</dbReference>
<dbReference type="AlphaFoldDB" id="A0A0G0GSQ8"/>
<dbReference type="InterPro" id="IPR036164">
    <property type="entry name" value="bL21-like_sf"/>
</dbReference>
<dbReference type="GO" id="GO:0019843">
    <property type="term" value="F:rRNA binding"/>
    <property type="evidence" value="ECO:0007669"/>
    <property type="project" value="UniProtKB-UniRule"/>
</dbReference>
<gene>
    <name evidence="4" type="primary">rplU</name>
    <name evidence="6" type="ORF">US50_C0063G0007</name>
</gene>
<name>A0A0G0GSQ8_9BACT</name>
<reference evidence="6 7" key="1">
    <citation type="journal article" date="2015" name="Nature">
        <title>rRNA introns, odd ribosomes, and small enigmatic genomes across a large radiation of phyla.</title>
        <authorList>
            <person name="Brown C.T."/>
            <person name="Hug L.A."/>
            <person name="Thomas B.C."/>
            <person name="Sharon I."/>
            <person name="Castelle C.J."/>
            <person name="Singh A."/>
            <person name="Wilkins M.J."/>
            <person name="Williams K.H."/>
            <person name="Banfield J.F."/>
        </authorList>
    </citation>
    <scope>NUCLEOTIDE SEQUENCE [LARGE SCALE GENOMIC DNA]</scope>
</reference>
<comment type="caution">
    <text evidence="6">The sequence shown here is derived from an EMBL/GenBank/DDBJ whole genome shotgun (WGS) entry which is preliminary data.</text>
</comment>
<keyword evidence="4 5" id="KW-0694">RNA-binding</keyword>
<evidence type="ECO:0000256" key="1">
    <source>
        <dbReference type="ARBA" id="ARBA00008563"/>
    </source>
</evidence>
<sequence length="128" mass="14191">MANTKTTTKKATKPVPAKSAVNKDEFAVIETGGKQYQVSVGDVLKVEKIKGDYKEGDSVVFDKVLLVDDGKDASIGMPYITGAKVEAELVEIGRLPKVTVIKYKAKSRYFKKRGHRQPFFKIKIISIK</sequence>
<keyword evidence="4 5" id="KW-0699">rRNA-binding</keyword>
<evidence type="ECO:0000256" key="3">
    <source>
        <dbReference type="ARBA" id="ARBA00023274"/>
    </source>
</evidence>
<dbReference type="Proteomes" id="UP000033876">
    <property type="component" value="Unassembled WGS sequence"/>
</dbReference>
<dbReference type="Pfam" id="PF00829">
    <property type="entry name" value="Ribosomal_L21p"/>
    <property type="match status" value="1"/>
</dbReference>
<dbReference type="GO" id="GO:0005840">
    <property type="term" value="C:ribosome"/>
    <property type="evidence" value="ECO:0007669"/>
    <property type="project" value="UniProtKB-KW"/>
</dbReference>
<dbReference type="SUPFAM" id="SSF141091">
    <property type="entry name" value="L21p-like"/>
    <property type="match status" value="1"/>
</dbReference>
<dbReference type="EMBL" id="LBTF01000063">
    <property type="protein sequence ID" value="KKQ34088.1"/>
    <property type="molecule type" value="Genomic_DNA"/>
</dbReference>
<keyword evidence="3 4" id="KW-0687">Ribonucleoprotein</keyword>
<dbReference type="InterPro" id="IPR001787">
    <property type="entry name" value="Ribosomal_bL21"/>
</dbReference>